<dbReference type="Gene3D" id="3.40.50.880">
    <property type="match status" value="1"/>
</dbReference>
<accession>A0A6J6DUY3</accession>
<dbReference type="Pfam" id="PF07722">
    <property type="entry name" value="Peptidase_C26"/>
    <property type="match status" value="1"/>
</dbReference>
<dbReference type="PANTHER" id="PTHR43235:SF1">
    <property type="entry name" value="GLUTAMINE AMIDOTRANSFERASE PB2B2.05-RELATED"/>
    <property type="match status" value="1"/>
</dbReference>
<dbReference type="SUPFAM" id="SSF52317">
    <property type="entry name" value="Class I glutamine amidotransferase-like"/>
    <property type="match status" value="1"/>
</dbReference>
<evidence type="ECO:0000313" key="1">
    <source>
        <dbReference type="EMBL" id="CAB4567932.1"/>
    </source>
</evidence>
<dbReference type="CDD" id="cd01745">
    <property type="entry name" value="GATase1_2"/>
    <property type="match status" value="1"/>
</dbReference>
<organism evidence="1">
    <name type="scientific">freshwater metagenome</name>
    <dbReference type="NCBI Taxonomy" id="449393"/>
    <lineage>
        <taxon>unclassified sequences</taxon>
        <taxon>metagenomes</taxon>
        <taxon>ecological metagenomes</taxon>
    </lineage>
</organism>
<sequence length="235" mass="25203">MSSAHRPRIALLARFAESTSATRYAAIVTARRLADAVWAAGGEPLTMIAAAGPAGTDWAERLRGIDGVLMPGGADINPTAYGQQISSEHVYDVDDLADEADISMVRYALSAGIPVLAICRGLQITNVALGGTLVQHMDAPHQHHVAPVTIDKYVDELGLSSATLEASCYHHQMIDQVAPGLEVIGRSAEGYVEAVKMDAPAWAFGVQWHPEDNYDSNAPQLDLFRRFVAEAAKTR</sequence>
<dbReference type="GO" id="GO:0005829">
    <property type="term" value="C:cytosol"/>
    <property type="evidence" value="ECO:0007669"/>
    <property type="project" value="TreeGrafter"/>
</dbReference>
<dbReference type="AlphaFoldDB" id="A0A6J6DUY3"/>
<dbReference type="PROSITE" id="PS51273">
    <property type="entry name" value="GATASE_TYPE_1"/>
    <property type="match status" value="1"/>
</dbReference>
<dbReference type="PANTHER" id="PTHR43235">
    <property type="entry name" value="GLUTAMINE AMIDOTRANSFERASE PB2B2.05-RELATED"/>
    <property type="match status" value="1"/>
</dbReference>
<dbReference type="InterPro" id="IPR044668">
    <property type="entry name" value="PuuD-like"/>
</dbReference>
<dbReference type="EMBL" id="CAEZTD010000098">
    <property type="protein sequence ID" value="CAB4567932.1"/>
    <property type="molecule type" value="Genomic_DNA"/>
</dbReference>
<dbReference type="InterPro" id="IPR029062">
    <property type="entry name" value="Class_I_gatase-like"/>
</dbReference>
<dbReference type="InterPro" id="IPR011697">
    <property type="entry name" value="Peptidase_C26"/>
</dbReference>
<name>A0A6J6DUY3_9ZZZZ</name>
<protein>
    <submittedName>
        <fullName evidence="1">Unannotated protein</fullName>
    </submittedName>
</protein>
<proteinExistence type="predicted"/>
<gene>
    <name evidence="1" type="ORF">UFOPK1591_01137</name>
</gene>
<dbReference type="GO" id="GO:0033969">
    <property type="term" value="F:gamma-glutamyl-gamma-aminobutyrate hydrolase activity"/>
    <property type="evidence" value="ECO:0007669"/>
    <property type="project" value="TreeGrafter"/>
</dbReference>
<reference evidence="1" key="1">
    <citation type="submission" date="2020-05" db="EMBL/GenBank/DDBJ databases">
        <authorList>
            <person name="Chiriac C."/>
            <person name="Salcher M."/>
            <person name="Ghai R."/>
            <person name="Kavagutti S V."/>
        </authorList>
    </citation>
    <scope>NUCLEOTIDE SEQUENCE</scope>
</reference>
<dbReference type="GO" id="GO:0006598">
    <property type="term" value="P:polyamine catabolic process"/>
    <property type="evidence" value="ECO:0007669"/>
    <property type="project" value="TreeGrafter"/>
</dbReference>